<evidence type="ECO:0000313" key="3">
    <source>
        <dbReference type="EMBL" id="CAF0754861.1"/>
    </source>
</evidence>
<dbReference type="Proteomes" id="UP000663860">
    <property type="component" value="Unassembled WGS sequence"/>
</dbReference>
<accession>A0A813PWZ3</accession>
<gene>
    <name evidence="3" type="ORF">IZO911_LOCUS4372</name>
</gene>
<proteinExistence type="predicted"/>
<evidence type="ECO:0000256" key="1">
    <source>
        <dbReference type="SAM" id="MobiDB-lite"/>
    </source>
</evidence>
<name>A0A813PWZ3_9BILA</name>
<dbReference type="EMBL" id="CAJNOE010000024">
    <property type="protein sequence ID" value="CAF0754861.1"/>
    <property type="molecule type" value="Genomic_DNA"/>
</dbReference>
<feature type="region of interest" description="Disordered" evidence="1">
    <location>
        <begin position="210"/>
        <end position="245"/>
    </location>
</feature>
<comment type="caution">
    <text evidence="3">The sequence shown here is derived from an EMBL/GenBank/DDBJ whole genome shotgun (WGS) entry which is preliminary data.</text>
</comment>
<sequence length="286" mass="31623">MVRFWDFAARLLSSTITIPNSVIFAAAAVVLLYPYASNFQNILHYRADIDQISFPSEIHLQNLLRFGAQTFPTLSHNELNLQHALRLGANLVAILFPGDTHLQNLLRFGAQTFPALSHNELNLQHALRLGANLVAILFPGDTHLQNLLRFGAQIFPTLFHNELNLQNIVRYGAENLDVLFSLVTLIKEVPNYVNAFKEMVAYFKSNATEQPQGIENDPQHDSSEEDDADAAMGHNGMVSESPFTTVGPRLSEIRTDLSSAISSGGADNEHHDADVVLFSDNTESAS</sequence>
<organism evidence="3 4">
    <name type="scientific">Adineta steineri</name>
    <dbReference type="NCBI Taxonomy" id="433720"/>
    <lineage>
        <taxon>Eukaryota</taxon>
        <taxon>Metazoa</taxon>
        <taxon>Spiralia</taxon>
        <taxon>Gnathifera</taxon>
        <taxon>Rotifera</taxon>
        <taxon>Eurotatoria</taxon>
        <taxon>Bdelloidea</taxon>
        <taxon>Adinetida</taxon>
        <taxon>Adinetidae</taxon>
        <taxon>Adineta</taxon>
    </lineage>
</organism>
<keyword evidence="2" id="KW-1133">Transmembrane helix</keyword>
<dbReference type="AlphaFoldDB" id="A0A813PWZ3"/>
<evidence type="ECO:0000256" key="2">
    <source>
        <dbReference type="SAM" id="Phobius"/>
    </source>
</evidence>
<evidence type="ECO:0000313" key="4">
    <source>
        <dbReference type="Proteomes" id="UP000663860"/>
    </source>
</evidence>
<protein>
    <submittedName>
        <fullName evidence="3">Uncharacterized protein</fullName>
    </submittedName>
</protein>
<keyword evidence="2" id="KW-0812">Transmembrane</keyword>
<reference evidence="3" key="1">
    <citation type="submission" date="2021-02" db="EMBL/GenBank/DDBJ databases">
        <authorList>
            <person name="Nowell W R."/>
        </authorList>
    </citation>
    <scope>NUCLEOTIDE SEQUENCE</scope>
</reference>
<feature type="region of interest" description="Disordered" evidence="1">
    <location>
        <begin position="257"/>
        <end position="286"/>
    </location>
</feature>
<feature type="transmembrane region" description="Helical" evidence="2">
    <location>
        <begin position="12"/>
        <end position="36"/>
    </location>
</feature>
<keyword evidence="2" id="KW-0472">Membrane</keyword>